<protein>
    <recommendedName>
        <fullName evidence="3">DUF4270 domain-containing protein</fullName>
    </recommendedName>
</protein>
<dbReference type="Pfam" id="PF14092">
    <property type="entry name" value="DUF4270"/>
    <property type="match status" value="1"/>
</dbReference>
<evidence type="ECO:0008006" key="3">
    <source>
        <dbReference type="Google" id="ProtNLM"/>
    </source>
</evidence>
<proteinExistence type="predicted"/>
<dbReference type="AlphaFoldDB" id="A0A1G9S5X5"/>
<gene>
    <name evidence="1" type="ORF">SAMN04488514_107119</name>
</gene>
<dbReference type="PROSITE" id="PS51257">
    <property type="entry name" value="PROKAR_LIPOPROTEIN"/>
    <property type="match status" value="1"/>
</dbReference>
<organism evidence="1 2">
    <name type="scientific">Kriegella aquimaris</name>
    <dbReference type="NCBI Taxonomy" id="192904"/>
    <lineage>
        <taxon>Bacteria</taxon>
        <taxon>Pseudomonadati</taxon>
        <taxon>Bacteroidota</taxon>
        <taxon>Flavobacteriia</taxon>
        <taxon>Flavobacteriales</taxon>
        <taxon>Flavobacteriaceae</taxon>
        <taxon>Kriegella</taxon>
    </lineage>
</organism>
<name>A0A1G9S5X5_9FLAO</name>
<reference evidence="1 2" key="1">
    <citation type="submission" date="2016-10" db="EMBL/GenBank/DDBJ databases">
        <authorList>
            <person name="de Groot N.N."/>
        </authorList>
    </citation>
    <scope>NUCLEOTIDE SEQUENCE [LARGE SCALE GENOMIC DNA]</scope>
    <source>
        <strain evidence="1 2">DSM 19886</strain>
    </source>
</reference>
<dbReference type="InterPro" id="IPR025366">
    <property type="entry name" value="DUF4270"/>
</dbReference>
<dbReference type="EMBL" id="FNGV01000007">
    <property type="protein sequence ID" value="SDM30791.1"/>
    <property type="molecule type" value="Genomic_DNA"/>
</dbReference>
<dbReference type="STRING" id="192904.SAMN04488514_107119"/>
<evidence type="ECO:0000313" key="2">
    <source>
        <dbReference type="Proteomes" id="UP000199440"/>
    </source>
</evidence>
<accession>A0A1G9S5X5</accession>
<dbReference type="Proteomes" id="UP000199440">
    <property type="component" value="Unassembled WGS sequence"/>
</dbReference>
<keyword evidence="2" id="KW-1185">Reference proteome</keyword>
<dbReference type="RefSeq" id="WP_245731474.1">
    <property type="nucleotide sequence ID" value="NZ_FNGV01000007.1"/>
</dbReference>
<sequence>MKRETIHKVLRLLPLIIFLFPVVFVACNEDAIDSSEFVAGEVFTESNIRVIQIDTITVATSTIKFDSLITSQSSRVLVGKYIDPEFGTVRCASYFELLPTTYTIDSEAEFDSIAMYLKFDKYYYNDTLKQNTIQIKELNETLKAYNGDDLYNTASFTYKEENLGTLSYTPRPISADSLEIKLSDSLGLDLFKEFQEKSITNFAEFNAHFKGMGLFPGESDDGSIIGFSLASEDSYMRLYFSTAEETERVDNYIDFTINTTSSPIPFFNQITAEEPNEYLKTLTDKEIDLKSANAEGRSFIQSGVGIATRIQFPHIKSIYDIPGEGTILNAVLKIKPAAQSYDDHLILRDSLSVYLVDKNNDLTEQLSYVAVLNRDNQEFNDIYYELPLSSYIEKLLVTERYTGEALVLLPDNYNSTVDRFILNGNNNSDYSTTLELTYSIYDEAEN</sequence>
<evidence type="ECO:0000313" key="1">
    <source>
        <dbReference type="EMBL" id="SDM30791.1"/>
    </source>
</evidence>